<dbReference type="EC" id="3.6.3.17" evidence="11"/>
<dbReference type="FunFam" id="3.40.50.300:FF:000127">
    <property type="entry name" value="Ribose import ATP-binding protein RbsA"/>
    <property type="match status" value="1"/>
</dbReference>
<protein>
    <submittedName>
        <fullName evidence="11">Ribose import ATP-binding protein RbsA</fullName>
        <ecNumber evidence="11">3.6.3.17</ecNumber>
    </submittedName>
</protein>
<keyword evidence="4" id="KW-0762">Sugar transport</keyword>
<keyword evidence="5" id="KW-0677">Repeat</keyword>
<dbReference type="SUPFAM" id="SSF52540">
    <property type="entry name" value="P-loop containing nucleoside triphosphate hydrolases"/>
    <property type="match status" value="2"/>
</dbReference>
<dbReference type="AlphaFoldDB" id="A0A5C5VBQ0"/>
<dbReference type="GO" id="GO:0016887">
    <property type="term" value="F:ATP hydrolysis activity"/>
    <property type="evidence" value="ECO:0007669"/>
    <property type="project" value="InterPro"/>
</dbReference>
<dbReference type="RefSeq" id="WP_146561274.1">
    <property type="nucleotide sequence ID" value="NZ_SIHJ01000001.1"/>
</dbReference>
<dbReference type="InterPro" id="IPR003593">
    <property type="entry name" value="AAA+_ATPase"/>
</dbReference>
<dbReference type="GO" id="GO:0005886">
    <property type="term" value="C:plasma membrane"/>
    <property type="evidence" value="ECO:0007669"/>
    <property type="project" value="UniProtKB-SubCell"/>
</dbReference>
<dbReference type="Pfam" id="PF00005">
    <property type="entry name" value="ABC_tran"/>
    <property type="match status" value="2"/>
</dbReference>
<dbReference type="PANTHER" id="PTHR43790:SF3">
    <property type="entry name" value="D-ALLOSE IMPORT ATP-BINDING PROTEIN ALSA-RELATED"/>
    <property type="match status" value="1"/>
</dbReference>
<feature type="domain" description="ABC transporter" evidence="10">
    <location>
        <begin position="266"/>
        <end position="510"/>
    </location>
</feature>
<feature type="domain" description="ABC transporter" evidence="10">
    <location>
        <begin position="12"/>
        <end position="248"/>
    </location>
</feature>
<evidence type="ECO:0000313" key="12">
    <source>
        <dbReference type="Proteomes" id="UP000316714"/>
    </source>
</evidence>
<organism evidence="11 12">
    <name type="scientific">Posidoniimonas corsicana</name>
    <dbReference type="NCBI Taxonomy" id="1938618"/>
    <lineage>
        <taxon>Bacteria</taxon>
        <taxon>Pseudomonadati</taxon>
        <taxon>Planctomycetota</taxon>
        <taxon>Planctomycetia</taxon>
        <taxon>Pirellulales</taxon>
        <taxon>Lacipirellulaceae</taxon>
        <taxon>Posidoniimonas</taxon>
    </lineage>
</organism>
<evidence type="ECO:0000256" key="7">
    <source>
        <dbReference type="ARBA" id="ARBA00022840"/>
    </source>
</evidence>
<keyword evidence="3" id="KW-1003">Cell membrane</keyword>
<dbReference type="OrthoDB" id="9771863at2"/>
<evidence type="ECO:0000256" key="3">
    <source>
        <dbReference type="ARBA" id="ARBA00022475"/>
    </source>
</evidence>
<dbReference type="InterPro" id="IPR017871">
    <property type="entry name" value="ABC_transporter-like_CS"/>
</dbReference>
<keyword evidence="8" id="KW-1278">Translocase</keyword>
<dbReference type="EMBL" id="SIHJ01000001">
    <property type="protein sequence ID" value="TWT35249.1"/>
    <property type="molecule type" value="Genomic_DNA"/>
</dbReference>
<dbReference type="InterPro" id="IPR027417">
    <property type="entry name" value="P-loop_NTPase"/>
</dbReference>
<evidence type="ECO:0000256" key="6">
    <source>
        <dbReference type="ARBA" id="ARBA00022741"/>
    </source>
</evidence>
<comment type="subcellular location">
    <subcellularLocation>
        <location evidence="1">Cell membrane</location>
        <topology evidence="1">Peripheral membrane protein</topology>
    </subcellularLocation>
</comment>
<dbReference type="PROSITE" id="PS00211">
    <property type="entry name" value="ABC_TRANSPORTER_1"/>
    <property type="match status" value="1"/>
</dbReference>
<evidence type="ECO:0000259" key="10">
    <source>
        <dbReference type="PROSITE" id="PS50893"/>
    </source>
</evidence>
<evidence type="ECO:0000256" key="2">
    <source>
        <dbReference type="ARBA" id="ARBA00022448"/>
    </source>
</evidence>
<evidence type="ECO:0000256" key="8">
    <source>
        <dbReference type="ARBA" id="ARBA00022967"/>
    </source>
</evidence>
<keyword evidence="7 11" id="KW-0067">ATP-binding</keyword>
<keyword evidence="9" id="KW-0472">Membrane</keyword>
<evidence type="ECO:0000313" key="11">
    <source>
        <dbReference type="EMBL" id="TWT35249.1"/>
    </source>
</evidence>
<dbReference type="PANTHER" id="PTHR43790">
    <property type="entry name" value="CARBOHYDRATE TRANSPORT ATP-BINDING PROTEIN MG119-RELATED"/>
    <property type="match status" value="1"/>
</dbReference>
<reference evidence="11 12" key="1">
    <citation type="submission" date="2019-02" db="EMBL/GenBank/DDBJ databases">
        <title>Deep-cultivation of Planctomycetes and their phenomic and genomic characterization uncovers novel biology.</title>
        <authorList>
            <person name="Wiegand S."/>
            <person name="Jogler M."/>
            <person name="Boedeker C."/>
            <person name="Pinto D."/>
            <person name="Vollmers J."/>
            <person name="Rivas-Marin E."/>
            <person name="Kohn T."/>
            <person name="Peeters S.H."/>
            <person name="Heuer A."/>
            <person name="Rast P."/>
            <person name="Oberbeckmann S."/>
            <person name="Bunk B."/>
            <person name="Jeske O."/>
            <person name="Meyerdierks A."/>
            <person name="Storesund J.E."/>
            <person name="Kallscheuer N."/>
            <person name="Luecker S."/>
            <person name="Lage O.M."/>
            <person name="Pohl T."/>
            <person name="Merkel B.J."/>
            <person name="Hornburger P."/>
            <person name="Mueller R.-W."/>
            <person name="Bruemmer F."/>
            <person name="Labrenz M."/>
            <person name="Spormann A.M."/>
            <person name="Op Den Camp H."/>
            <person name="Overmann J."/>
            <person name="Amann R."/>
            <person name="Jetten M.S.M."/>
            <person name="Mascher T."/>
            <person name="Medema M.H."/>
            <person name="Devos D.P."/>
            <person name="Kaster A.-K."/>
            <person name="Ovreas L."/>
            <person name="Rohde M."/>
            <person name="Galperin M.Y."/>
            <person name="Jogler C."/>
        </authorList>
    </citation>
    <scope>NUCLEOTIDE SEQUENCE [LARGE SCALE GENOMIC DNA]</scope>
    <source>
        <strain evidence="11 12">KOR34</strain>
    </source>
</reference>
<sequence>MTHEHAESPIVLAGEAITKKYPGVLALDQVDFAVRRGEVHGLIGENGAGKSTLMQILAGAQSPDGGVIRINGKPISFANPRKALDHGIALVYQELNLVPHMTVAENIFLGRELVSHSGFVRSADQIRQCKELLAALDETIDPCIEVGRLRVGQQQVVEIAKAIISDARVIFMDEPTSALSDHEAETLFKMIRSLRQSGVSIVYVSHKLNELLDICERITVLRDGKYVDTLDAATADRDTIVRLMVGRQLDAQYVHSPIAADAGVYLKVESLTLLDGKARRRVVDDVSFSVRIGEVFGVFGLMGAGRTEMLEALFGLHPARTSGTLTIDGVRCAIKSPAHAIRNGLGLVPEDRKHQGLVLGMSVEHNISLSVLPTMETTLLLRKGRESNLAQGFVSRFSIRTPTIAQRVGSLSGGNQQKVVLSKVLSTRPQVLMLDEPTRGIDVNAKREIYALIDQAKRGGMAVLVVSSELPELLGIADRIMVLCEGRKTGQFDRDEANEVDLLRAAVPCEAQTAALL</sequence>
<accession>A0A5C5VBQ0</accession>
<comment type="caution">
    <text evidence="11">The sequence shown here is derived from an EMBL/GenBank/DDBJ whole genome shotgun (WGS) entry which is preliminary data.</text>
</comment>
<dbReference type="CDD" id="cd03216">
    <property type="entry name" value="ABC_Carb_Monos_I"/>
    <property type="match status" value="1"/>
</dbReference>
<keyword evidence="12" id="KW-1185">Reference proteome</keyword>
<dbReference type="PROSITE" id="PS50893">
    <property type="entry name" value="ABC_TRANSPORTER_2"/>
    <property type="match status" value="2"/>
</dbReference>
<dbReference type="SMART" id="SM00382">
    <property type="entry name" value="AAA"/>
    <property type="match status" value="2"/>
</dbReference>
<gene>
    <name evidence="11" type="primary">rbsA_1</name>
    <name evidence="11" type="ORF">KOR34_01370</name>
</gene>
<evidence type="ECO:0000256" key="5">
    <source>
        <dbReference type="ARBA" id="ARBA00022737"/>
    </source>
</evidence>
<keyword evidence="11" id="KW-0378">Hydrolase</keyword>
<evidence type="ECO:0000256" key="1">
    <source>
        <dbReference type="ARBA" id="ARBA00004202"/>
    </source>
</evidence>
<dbReference type="Gene3D" id="3.40.50.300">
    <property type="entry name" value="P-loop containing nucleotide triphosphate hydrolases"/>
    <property type="match status" value="2"/>
</dbReference>
<evidence type="ECO:0000256" key="4">
    <source>
        <dbReference type="ARBA" id="ARBA00022597"/>
    </source>
</evidence>
<keyword evidence="2" id="KW-0813">Transport</keyword>
<dbReference type="CDD" id="cd03215">
    <property type="entry name" value="ABC_Carb_Monos_II"/>
    <property type="match status" value="1"/>
</dbReference>
<dbReference type="Proteomes" id="UP000316714">
    <property type="component" value="Unassembled WGS sequence"/>
</dbReference>
<keyword evidence="6" id="KW-0547">Nucleotide-binding</keyword>
<name>A0A5C5VBQ0_9BACT</name>
<proteinExistence type="predicted"/>
<evidence type="ECO:0000256" key="9">
    <source>
        <dbReference type="ARBA" id="ARBA00023136"/>
    </source>
</evidence>
<dbReference type="InterPro" id="IPR003439">
    <property type="entry name" value="ABC_transporter-like_ATP-bd"/>
</dbReference>
<dbReference type="InterPro" id="IPR050107">
    <property type="entry name" value="ABC_carbohydrate_import_ATPase"/>
</dbReference>
<dbReference type="GO" id="GO:0005524">
    <property type="term" value="F:ATP binding"/>
    <property type="evidence" value="ECO:0007669"/>
    <property type="project" value="UniProtKB-KW"/>
</dbReference>